<gene>
    <name evidence="2" type="ORF">CLF_107131</name>
</gene>
<evidence type="ECO:0000313" key="3">
    <source>
        <dbReference type="Proteomes" id="UP000008909"/>
    </source>
</evidence>
<dbReference type="EMBL" id="DF143222">
    <property type="protein sequence ID" value="GAA51953.1"/>
    <property type="molecule type" value="Genomic_DNA"/>
</dbReference>
<feature type="region of interest" description="Disordered" evidence="1">
    <location>
        <begin position="42"/>
        <end position="62"/>
    </location>
</feature>
<sequence>MDGVVGTPLSPLVTNDVTYAIKSNDGRENIPPVHLLASRLQSAQKRNVNQRAGSARPTRSMRLRSRRRLLAATVVDESDMQLSLGNSTNLDPIHLNTTSPLGVQSQCTTILNVSAPERIVTKMANERPMQHRSRRTLRGRRGLVDANVIADDPTSRIHSTSTRSKSSVSSRRLLSEKDRMEAVLLLNQQSHLIGGDNLIGSLQRTRPSRATFGRPGTSTTPIPSIPAPTVEDLSKMHSDESSLASDLSSQTVDRRTSPIRAPLDALRRLSWRRPTDYRFIPFKQIRSPSASFVASGGALRRSQRIRPPARRDPNVAVVYDWEPNSIGIPYKMPVGLAVWPTDEEVRRRQRFLQQKRARFSDTKMRLLRVRQRTKRLERLAQRYCRRTGPADTANHWPLIQLDDDVHWAADDQLYLPCNSPDRSTEQQVIFPGAQISFKNITTCEHSVYTVPAFSGVWSSERTNTKYGRVIPQLEVDADLTRIVSDEQQRRQLHYDPDSVNLFQLIQQTPSTSSTSAPIQPPSPWAVQIANYAFRLKSPCFILIPKGIPYKFINATRDDLLLLRSIYS</sequence>
<reference evidence="2" key="1">
    <citation type="journal article" date="2011" name="Genome Biol.">
        <title>The draft genome of the carcinogenic human liver fluke Clonorchis sinensis.</title>
        <authorList>
            <person name="Wang X."/>
            <person name="Chen W."/>
            <person name="Huang Y."/>
            <person name="Sun J."/>
            <person name="Men J."/>
            <person name="Liu H."/>
            <person name="Luo F."/>
            <person name="Guo L."/>
            <person name="Lv X."/>
            <person name="Deng C."/>
            <person name="Zhou C."/>
            <person name="Fan Y."/>
            <person name="Li X."/>
            <person name="Huang L."/>
            <person name="Hu Y."/>
            <person name="Liang C."/>
            <person name="Hu X."/>
            <person name="Xu J."/>
            <person name="Yu X."/>
        </authorList>
    </citation>
    <scope>NUCLEOTIDE SEQUENCE [LARGE SCALE GENOMIC DNA]</scope>
    <source>
        <strain evidence="2">Henan</strain>
    </source>
</reference>
<dbReference type="Proteomes" id="UP000008909">
    <property type="component" value="Unassembled WGS sequence"/>
</dbReference>
<feature type="region of interest" description="Disordered" evidence="1">
    <location>
        <begin position="152"/>
        <end position="173"/>
    </location>
</feature>
<proteinExistence type="predicted"/>
<accession>G7YG70</accession>
<reference key="2">
    <citation type="submission" date="2011-10" db="EMBL/GenBank/DDBJ databases">
        <title>The genome and transcriptome sequence of Clonorchis sinensis provide insights into the carcinogenic liver fluke.</title>
        <authorList>
            <person name="Wang X."/>
            <person name="Huang Y."/>
            <person name="Chen W."/>
            <person name="Liu H."/>
            <person name="Guo L."/>
            <person name="Chen Y."/>
            <person name="Luo F."/>
            <person name="Zhou W."/>
            <person name="Sun J."/>
            <person name="Mao Q."/>
            <person name="Liang P."/>
            <person name="Zhou C."/>
            <person name="Tian Y."/>
            <person name="Men J."/>
            <person name="Lv X."/>
            <person name="Huang L."/>
            <person name="Zhou J."/>
            <person name="Hu Y."/>
            <person name="Li R."/>
            <person name="Zhang F."/>
            <person name="Lei H."/>
            <person name="Li X."/>
            <person name="Hu X."/>
            <person name="Liang C."/>
            <person name="Xu J."/>
            <person name="Wu Z."/>
            <person name="Yu X."/>
        </authorList>
    </citation>
    <scope>NUCLEOTIDE SEQUENCE</scope>
    <source>
        <strain>Henan</strain>
    </source>
</reference>
<feature type="compositionally biased region" description="Polar residues" evidence="1">
    <location>
        <begin position="42"/>
        <end position="52"/>
    </location>
</feature>
<feature type="region of interest" description="Disordered" evidence="1">
    <location>
        <begin position="206"/>
        <end position="255"/>
    </location>
</feature>
<organism evidence="2 3">
    <name type="scientific">Clonorchis sinensis</name>
    <name type="common">Chinese liver fluke</name>
    <dbReference type="NCBI Taxonomy" id="79923"/>
    <lineage>
        <taxon>Eukaryota</taxon>
        <taxon>Metazoa</taxon>
        <taxon>Spiralia</taxon>
        <taxon>Lophotrochozoa</taxon>
        <taxon>Platyhelminthes</taxon>
        <taxon>Trematoda</taxon>
        <taxon>Digenea</taxon>
        <taxon>Opisthorchiida</taxon>
        <taxon>Opisthorchiata</taxon>
        <taxon>Opisthorchiidae</taxon>
        <taxon>Clonorchis</taxon>
    </lineage>
</organism>
<evidence type="ECO:0000256" key="1">
    <source>
        <dbReference type="SAM" id="MobiDB-lite"/>
    </source>
</evidence>
<protein>
    <submittedName>
        <fullName evidence="2">Uncharacterized protein</fullName>
    </submittedName>
</protein>
<keyword evidence="3" id="KW-1185">Reference proteome</keyword>
<name>G7YG70_CLOSI</name>
<feature type="compositionally biased region" description="Low complexity" evidence="1">
    <location>
        <begin position="156"/>
        <end position="172"/>
    </location>
</feature>
<evidence type="ECO:0000313" key="2">
    <source>
        <dbReference type="EMBL" id="GAA51953.1"/>
    </source>
</evidence>
<dbReference type="AlphaFoldDB" id="G7YG70"/>